<dbReference type="GO" id="GO:0019354">
    <property type="term" value="P:siroheme biosynthetic process"/>
    <property type="evidence" value="ECO:0007669"/>
    <property type="project" value="InterPro"/>
</dbReference>
<keyword evidence="5 10" id="KW-0808">Transferase</keyword>
<dbReference type="FunFam" id="3.30.950.10:FF:000001">
    <property type="entry name" value="Siroheme synthase"/>
    <property type="match status" value="1"/>
</dbReference>
<sequence>MRSMKIHAAIAQPGGAAGSTRAPGKVWLVGAGPGDPDLLTVKAARLLSSARLVLHDHLVGAGVLALLPRDARRICVGKRDRRHTLPQEETNALLVELGLAGEQVVRLKGGDPYVFGRGGEEALALAAAGVPFEIVPGITSAQGMSAYAGIPLTHRDHASSVVFATGHCREGGAAPDWAALARPHQTVVIYMGLGTLPAICRQLVAHGLAADTPAAVVEQATTPGQRVVAGTLLTLPLLAQAQAVAAPALIVVGEVVRLHNTLGWFTQAASARPNG</sequence>
<name>A0A923MTM6_9BURK</name>
<dbReference type="Pfam" id="PF00590">
    <property type="entry name" value="TP_methylase"/>
    <property type="match status" value="1"/>
</dbReference>
<dbReference type="InterPro" id="IPR014776">
    <property type="entry name" value="4pyrrole_Mease_sub2"/>
</dbReference>
<dbReference type="FunFam" id="3.40.1010.10:FF:000001">
    <property type="entry name" value="Siroheme synthase"/>
    <property type="match status" value="1"/>
</dbReference>
<dbReference type="Proteomes" id="UP000608513">
    <property type="component" value="Unassembled WGS sequence"/>
</dbReference>
<dbReference type="PROSITE" id="PS00840">
    <property type="entry name" value="SUMT_2"/>
    <property type="match status" value="1"/>
</dbReference>
<evidence type="ECO:0000313" key="13">
    <source>
        <dbReference type="Proteomes" id="UP000608513"/>
    </source>
</evidence>
<dbReference type="GO" id="GO:0009236">
    <property type="term" value="P:cobalamin biosynthetic process"/>
    <property type="evidence" value="ECO:0007669"/>
    <property type="project" value="UniProtKB-KW"/>
</dbReference>
<evidence type="ECO:0000259" key="11">
    <source>
        <dbReference type="Pfam" id="PF00590"/>
    </source>
</evidence>
<dbReference type="Gene3D" id="3.30.950.10">
    <property type="entry name" value="Methyltransferase, Cobalt-precorrin-4 Transmethylase, Domain 2"/>
    <property type="match status" value="1"/>
</dbReference>
<gene>
    <name evidence="12" type="primary">cobA</name>
    <name evidence="12" type="ORF">H8N03_21985</name>
</gene>
<reference evidence="12" key="1">
    <citation type="submission" date="2020-08" db="EMBL/GenBank/DDBJ databases">
        <title>Ramlibacter sp. USB13 16S ribosomal RNA gene genome sequencing and assembly.</title>
        <authorList>
            <person name="Kang M."/>
        </authorList>
    </citation>
    <scope>NUCLEOTIDE SEQUENCE</scope>
    <source>
        <strain evidence="12">USB13</strain>
    </source>
</reference>
<dbReference type="PANTHER" id="PTHR45790:SF1">
    <property type="entry name" value="SIROHEME SYNTHASE"/>
    <property type="match status" value="1"/>
</dbReference>
<organism evidence="12 13">
    <name type="scientific">Ramlibacter cellulosilyticus</name>
    <dbReference type="NCBI Taxonomy" id="2764187"/>
    <lineage>
        <taxon>Bacteria</taxon>
        <taxon>Pseudomonadati</taxon>
        <taxon>Pseudomonadota</taxon>
        <taxon>Betaproteobacteria</taxon>
        <taxon>Burkholderiales</taxon>
        <taxon>Comamonadaceae</taxon>
        <taxon>Ramlibacter</taxon>
    </lineage>
</organism>
<dbReference type="AlphaFoldDB" id="A0A923MTM6"/>
<evidence type="ECO:0000256" key="1">
    <source>
        <dbReference type="ARBA" id="ARBA00005879"/>
    </source>
</evidence>
<dbReference type="InterPro" id="IPR003043">
    <property type="entry name" value="Uropor_MeTrfase_CS"/>
</dbReference>
<dbReference type="InterPro" id="IPR006366">
    <property type="entry name" value="CobA/CysG_C"/>
</dbReference>
<keyword evidence="4 10" id="KW-0489">Methyltransferase</keyword>
<accession>A0A923MTM6</accession>
<evidence type="ECO:0000256" key="4">
    <source>
        <dbReference type="ARBA" id="ARBA00022603"/>
    </source>
</evidence>
<keyword evidence="6" id="KW-0949">S-adenosyl-L-methionine</keyword>
<dbReference type="SUPFAM" id="SSF53790">
    <property type="entry name" value="Tetrapyrrole methylase"/>
    <property type="match status" value="1"/>
</dbReference>
<evidence type="ECO:0000256" key="7">
    <source>
        <dbReference type="ARBA" id="ARBA00023244"/>
    </source>
</evidence>
<feature type="domain" description="Tetrapyrrole methylase" evidence="11">
    <location>
        <begin position="25"/>
        <end position="234"/>
    </location>
</feature>
<dbReference type="InterPro" id="IPR050161">
    <property type="entry name" value="Siro_Cobalamin_biosynth"/>
</dbReference>
<evidence type="ECO:0000256" key="9">
    <source>
        <dbReference type="ARBA" id="ARBA00060548"/>
    </source>
</evidence>
<evidence type="ECO:0000256" key="3">
    <source>
        <dbReference type="ARBA" id="ARBA00022573"/>
    </source>
</evidence>
<evidence type="ECO:0000256" key="8">
    <source>
        <dbReference type="ARBA" id="ARBA00025705"/>
    </source>
</evidence>
<dbReference type="PANTHER" id="PTHR45790">
    <property type="entry name" value="SIROHEME SYNTHASE-RELATED"/>
    <property type="match status" value="1"/>
</dbReference>
<dbReference type="EC" id="2.1.1.107" evidence="2"/>
<keyword evidence="3" id="KW-0169">Cobalamin biosynthesis</keyword>
<proteinExistence type="inferred from homology"/>
<dbReference type="InterPro" id="IPR014777">
    <property type="entry name" value="4pyrrole_Mease_sub1"/>
</dbReference>
<dbReference type="GO" id="GO:0032259">
    <property type="term" value="P:methylation"/>
    <property type="evidence" value="ECO:0007669"/>
    <property type="project" value="UniProtKB-KW"/>
</dbReference>
<dbReference type="CDD" id="cd11642">
    <property type="entry name" value="SUMT"/>
    <property type="match status" value="1"/>
</dbReference>
<dbReference type="InterPro" id="IPR035996">
    <property type="entry name" value="4pyrrol_Methylase_sf"/>
</dbReference>
<dbReference type="InterPro" id="IPR000878">
    <property type="entry name" value="4pyrrol_Mease"/>
</dbReference>
<dbReference type="EMBL" id="JACORT010000011">
    <property type="protein sequence ID" value="MBC5785627.1"/>
    <property type="molecule type" value="Genomic_DNA"/>
</dbReference>
<keyword evidence="13" id="KW-1185">Reference proteome</keyword>
<protein>
    <recommendedName>
        <fullName evidence="2">uroporphyrinogen-III C-methyltransferase</fullName>
        <ecNumber evidence="2">2.1.1.107</ecNumber>
    </recommendedName>
</protein>
<dbReference type="GO" id="GO:0004851">
    <property type="term" value="F:uroporphyrin-III C-methyltransferase activity"/>
    <property type="evidence" value="ECO:0007669"/>
    <property type="project" value="UniProtKB-EC"/>
</dbReference>
<evidence type="ECO:0000256" key="5">
    <source>
        <dbReference type="ARBA" id="ARBA00022679"/>
    </source>
</evidence>
<dbReference type="PROSITE" id="PS00839">
    <property type="entry name" value="SUMT_1"/>
    <property type="match status" value="1"/>
</dbReference>
<dbReference type="Gene3D" id="3.40.1010.10">
    <property type="entry name" value="Cobalt-precorrin-4 Transmethylase, Domain 1"/>
    <property type="match status" value="1"/>
</dbReference>
<comment type="pathway">
    <text evidence="9">Cofactor biosynthesis; adenosylcobalamin biosynthesis; precorrin-2 from uroporphyrinogen III: step 1/1.</text>
</comment>
<comment type="similarity">
    <text evidence="1 10">Belongs to the precorrin methyltransferase family.</text>
</comment>
<keyword evidence="7" id="KW-0627">Porphyrin biosynthesis</keyword>
<comment type="caution">
    <text evidence="12">The sequence shown here is derived from an EMBL/GenBank/DDBJ whole genome shotgun (WGS) entry which is preliminary data.</text>
</comment>
<dbReference type="NCBIfam" id="TIGR01469">
    <property type="entry name" value="cobA_cysG_Cterm"/>
    <property type="match status" value="1"/>
</dbReference>
<comment type="pathway">
    <text evidence="8">Porphyrin-containing compound metabolism; siroheme biosynthesis; precorrin-2 from uroporphyrinogen III: step 1/1.</text>
</comment>
<evidence type="ECO:0000256" key="6">
    <source>
        <dbReference type="ARBA" id="ARBA00022691"/>
    </source>
</evidence>
<evidence type="ECO:0000256" key="2">
    <source>
        <dbReference type="ARBA" id="ARBA00012162"/>
    </source>
</evidence>
<evidence type="ECO:0000313" key="12">
    <source>
        <dbReference type="EMBL" id="MBC5785627.1"/>
    </source>
</evidence>
<dbReference type="NCBIfam" id="NF004790">
    <property type="entry name" value="PRK06136.1"/>
    <property type="match status" value="1"/>
</dbReference>
<evidence type="ECO:0000256" key="10">
    <source>
        <dbReference type="RuleBase" id="RU003960"/>
    </source>
</evidence>